<protein>
    <submittedName>
        <fullName evidence="3">Sulfite exporter TauE/SafE family protein</fullName>
    </submittedName>
</protein>
<evidence type="ECO:0000259" key="2">
    <source>
        <dbReference type="Pfam" id="PF13386"/>
    </source>
</evidence>
<feature type="transmembrane region" description="Helical" evidence="1">
    <location>
        <begin position="134"/>
        <end position="152"/>
    </location>
</feature>
<feature type="domain" description="Urease accessory protein UreH-like transmembrane" evidence="2">
    <location>
        <begin position="9"/>
        <end position="214"/>
    </location>
</feature>
<comment type="caution">
    <text evidence="3">The sequence shown here is derived from an EMBL/GenBank/DDBJ whole genome shotgun (WGS) entry which is preliminary data.</text>
</comment>
<feature type="transmembrane region" description="Helical" evidence="1">
    <location>
        <begin position="164"/>
        <end position="188"/>
    </location>
</feature>
<evidence type="ECO:0000256" key="1">
    <source>
        <dbReference type="SAM" id="Phobius"/>
    </source>
</evidence>
<dbReference type="EMBL" id="JAYDYW010000004">
    <property type="protein sequence ID" value="MEE1673299.1"/>
    <property type="molecule type" value="Genomic_DNA"/>
</dbReference>
<dbReference type="InterPro" id="IPR039447">
    <property type="entry name" value="UreH-like_TM_dom"/>
</dbReference>
<evidence type="ECO:0000313" key="3">
    <source>
        <dbReference type="EMBL" id="MEE1673299.1"/>
    </source>
</evidence>
<gene>
    <name evidence="3" type="ORF">SNR37_002715</name>
</gene>
<keyword evidence="4" id="KW-1185">Reference proteome</keyword>
<sequence>MIAQADFTAAFITGLLGATHCIAMCGGIACILGSRANNSSKKLLVSIGFNLGRILSYSIAGAIVAGSIQAISQVHRSVYMLVGLQWFAAIMLILLGIHLTRWWSILTPFEQLGKGLWSKLQPKASKMLALQHPLASLPLGMVWGWLPCGLVYSTLVLSASQANWLNGAGVMFSFGLGTFSVMLLAVLLGQQLTKLMTNRLLQICSGLSVLSLGLYQVVTLL</sequence>
<keyword evidence="1" id="KW-0472">Membrane</keyword>
<keyword evidence="1" id="KW-0812">Transmembrane</keyword>
<evidence type="ECO:0000313" key="4">
    <source>
        <dbReference type="Proteomes" id="UP001310248"/>
    </source>
</evidence>
<keyword evidence="1" id="KW-1133">Transmembrane helix</keyword>
<dbReference type="Pfam" id="PF13386">
    <property type="entry name" value="DsbD_2"/>
    <property type="match status" value="1"/>
</dbReference>
<proteinExistence type="predicted"/>
<accession>A0ABU7G2A9</accession>
<organism evidence="3 4">
    <name type="scientific">Agarivorans aestuarii</name>
    <dbReference type="NCBI Taxonomy" id="1563703"/>
    <lineage>
        <taxon>Bacteria</taxon>
        <taxon>Pseudomonadati</taxon>
        <taxon>Pseudomonadota</taxon>
        <taxon>Gammaproteobacteria</taxon>
        <taxon>Alteromonadales</taxon>
        <taxon>Alteromonadaceae</taxon>
        <taxon>Agarivorans</taxon>
    </lineage>
</organism>
<name>A0ABU7G2A9_9ALTE</name>
<feature type="transmembrane region" description="Helical" evidence="1">
    <location>
        <begin position="78"/>
        <end position="97"/>
    </location>
</feature>
<feature type="transmembrane region" description="Helical" evidence="1">
    <location>
        <begin position="54"/>
        <end position="72"/>
    </location>
</feature>
<reference evidence="4" key="1">
    <citation type="submission" date="2023-07" db="EMBL/GenBank/DDBJ databases">
        <title>Draft genome sequence of Agarivorans aestuarii strain ZMCS4, a CAZymes producing bacteria isolated from the marine brown algae Clodostephus spongiosus.</title>
        <authorList>
            <person name="Lorente B."/>
            <person name="Cabral C."/>
            <person name="Frias J."/>
            <person name="Faria J."/>
            <person name="Toubarro D."/>
        </authorList>
    </citation>
    <scope>NUCLEOTIDE SEQUENCE [LARGE SCALE GENOMIC DNA]</scope>
    <source>
        <strain evidence="4">ZMCS4</strain>
    </source>
</reference>
<dbReference type="PANTHER" id="PTHR42208">
    <property type="entry name" value="HEAVY METAL TRANSPORTER-RELATED"/>
    <property type="match status" value="1"/>
</dbReference>
<reference evidence="3 4" key="2">
    <citation type="submission" date="2023-12" db="EMBL/GenBank/DDBJ databases">
        <authorList>
            <consortium name="Cladostephus spongiosus"/>
            <person name="Lorente B."/>
            <person name="Cabral C."/>
            <person name="Frias J."/>
            <person name="Faria J."/>
            <person name="Toubarro D."/>
        </authorList>
    </citation>
    <scope>NUCLEOTIDE SEQUENCE [LARGE SCALE GENOMIC DNA]</scope>
    <source>
        <strain evidence="3 4">ZMCS4</strain>
    </source>
</reference>
<feature type="transmembrane region" description="Helical" evidence="1">
    <location>
        <begin position="12"/>
        <end position="33"/>
    </location>
</feature>
<dbReference type="Proteomes" id="UP001310248">
    <property type="component" value="Unassembled WGS sequence"/>
</dbReference>
<dbReference type="RefSeq" id="WP_329774629.1">
    <property type="nucleotide sequence ID" value="NZ_JAYDYW010000004.1"/>
</dbReference>
<dbReference type="PANTHER" id="PTHR42208:SF1">
    <property type="entry name" value="HEAVY METAL TRANSPORTER"/>
    <property type="match status" value="1"/>
</dbReference>